<evidence type="ECO:0000313" key="7">
    <source>
        <dbReference type="EMBL" id="GAB16670.1"/>
    </source>
</evidence>
<comment type="subcellular location">
    <subcellularLocation>
        <location evidence="1">Cell envelope</location>
    </subcellularLocation>
</comment>
<evidence type="ECO:0000313" key="8">
    <source>
        <dbReference type="Proteomes" id="UP000035034"/>
    </source>
</evidence>
<dbReference type="GO" id="GO:1901678">
    <property type="term" value="P:iron coordination entity transport"/>
    <property type="evidence" value="ECO:0007669"/>
    <property type="project" value="UniProtKB-ARBA"/>
</dbReference>
<dbReference type="Proteomes" id="UP000035034">
    <property type="component" value="Unassembled WGS sequence"/>
</dbReference>
<feature type="domain" description="Fe/B12 periplasmic-binding" evidence="6">
    <location>
        <begin position="52"/>
        <end position="326"/>
    </location>
</feature>
<organism evidence="7 8">
    <name type="scientific">Gordonia effusa NBRC 100432</name>
    <dbReference type="NCBI Taxonomy" id="1077974"/>
    <lineage>
        <taxon>Bacteria</taxon>
        <taxon>Bacillati</taxon>
        <taxon>Actinomycetota</taxon>
        <taxon>Actinomycetes</taxon>
        <taxon>Mycobacteriales</taxon>
        <taxon>Gordoniaceae</taxon>
        <taxon>Gordonia</taxon>
    </lineage>
</organism>
<evidence type="ECO:0000259" key="6">
    <source>
        <dbReference type="PROSITE" id="PS50983"/>
    </source>
</evidence>
<dbReference type="PROSITE" id="PS51257">
    <property type="entry name" value="PROKAR_LIPOPROTEIN"/>
    <property type="match status" value="1"/>
</dbReference>
<feature type="signal peptide" evidence="5">
    <location>
        <begin position="1"/>
        <end position="22"/>
    </location>
</feature>
<evidence type="ECO:0000256" key="3">
    <source>
        <dbReference type="ARBA" id="ARBA00022448"/>
    </source>
</evidence>
<dbReference type="GO" id="GO:0030288">
    <property type="term" value="C:outer membrane-bounded periplasmic space"/>
    <property type="evidence" value="ECO:0007669"/>
    <property type="project" value="TreeGrafter"/>
</dbReference>
<keyword evidence="8" id="KW-1185">Reference proteome</keyword>
<proteinExistence type="inferred from homology"/>
<dbReference type="InterPro" id="IPR051313">
    <property type="entry name" value="Bact_iron-sidero_bind"/>
</dbReference>
<reference evidence="7 8" key="1">
    <citation type="submission" date="2011-12" db="EMBL/GenBank/DDBJ databases">
        <title>Whole genome shotgun sequence of Gordonia effusa NBRC 100432.</title>
        <authorList>
            <person name="Yoshida I."/>
            <person name="Takarada H."/>
            <person name="Hosoyama A."/>
            <person name="Tsuchikane K."/>
            <person name="Katsumata H."/>
            <person name="Yamazaki S."/>
            <person name="Fujita N."/>
        </authorList>
    </citation>
    <scope>NUCLEOTIDE SEQUENCE [LARGE SCALE GENOMIC DNA]</scope>
    <source>
        <strain evidence="7 8">NBRC 100432</strain>
    </source>
</reference>
<keyword evidence="3" id="KW-0813">Transport</keyword>
<accession>H0QV19</accession>
<dbReference type="PANTHER" id="PTHR30532:SF24">
    <property type="entry name" value="FERRIC ENTEROBACTIN-BINDING PERIPLASMIC PROTEIN FEPB"/>
    <property type="match status" value="1"/>
</dbReference>
<gene>
    <name evidence="7" type="ORF">GOEFS_009_00380</name>
</gene>
<dbReference type="eggNOG" id="COG0614">
    <property type="taxonomic scope" value="Bacteria"/>
</dbReference>
<protein>
    <submittedName>
        <fullName evidence="7">Putative ABC transporter substrate binding protein</fullName>
    </submittedName>
</protein>
<comment type="caution">
    <text evidence="7">The sequence shown here is derived from an EMBL/GenBank/DDBJ whole genome shotgun (WGS) entry which is preliminary data.</text>
</comment>
<dbReference type="AlphaFoldDB" id="H0QV19"/>
<keyword evidence="4 5" id="KW-0732">Signal</keyword>
<dbReference type="RefSeq" id="WP_007316008.1">
    <property type="nucleotide sequence ID" value="NZ_BAEH01000009.1"/>
</dbReference>
<name>H0QV19_9ACTN</name>
<dbReference type="Gene3D" id="3.40.50.1980">
    <property type="entry name" value="Nitrogenase molybdenum iron protein domain"/>
    <property type="match status" value="2"/>
</dbReference>
<dbReference type="PROSITE" id="PS50983">
    <property type="entry name" value="FE_B12_PBP"/>
    <property type="match status" value="1"/>
</dbReference>
<dbReference type="STRING" id="1077974.GOEFS_009_00380"/>
<evidence type="ECO:0000256" key="4">
    <source>
        <dbReference type="ARBA" id="ARBA00022729"/>
    </source>
</evidence>
<evidence type="ECO:0000256" key="1">
    <source>
        <dbReference type="ARBA" id="ARBA00004196"/>
    </source>
</evidence>
<evidence type="ECO:0000256" key="2">
    <source>
        <dbReference type="ARBA" id="ARBA00008814"/>
    </source>
</evidence>
<dbReference type="SUPFAM" id="SSF53807">
    <property type="entry name" value="Helical backbone' metal receptor"/>
    <property type="match status" value="1"/>
</dbReference>
<comment type="similarity">
    <text evidence="2">Belongs to the bacterial solute-binding protein 8 family.</text>
</comment>
<dbReference type="EMBL" id="BAEH01000009">
    <property type="protein sequence ID" value="GAB16670.1"/>
    <property type="molecule type" value="Genomic_DNA"/>
</dbReference>
<dbReference type="Pfam" id="PF01497">
    <property type="entry name" value="Peripla_BP_2"/>
    <property type="match status" value="1"/>
</dbReference>
<evidence type="ECO:0000256" key="5">
    <source>
        <dbReference type="SAM" id="SignalP"/>
    </source>
</evidence>
<dbReference type="InterPro" id="IPR002491">
    <property type="entry name" value="ABC_transptr_periplasmic_BD"/>
</dbReference>
<sequence>MTTTRRIAVIVAMLCAVAMSVAGCIKSDDSHQDLYNDPSATQVDLGLGDNPRVVALGWSDGEIALSLGVKPVAIYDWMKFGETNKGVGPWATSQFGSDSPQLISAASAGEFNYQQIKELRPDLILDVRGKADSKVTDALRKIAPVVAAPAGAPDFAVSWKVQTQLIGTALGKRSEADELIAQTVDLQNKIRSENPAFAGKTFVWGAKFGSAYGAYLPGDARFDTFAELGFVQNPPVKDLQAQGFFASVPTEKVKSLDAQVAILSTISLPLSALTSDRLINSLPVVRDGRAIELAEEDPIAQAMSAGTPQSLKFALEKLTPRLAEAVGKVGAS</sequence>
<dbReference type="PANTHER" id="PTHR30532">
    <property type="entry name" value="IRON III DICITRATE-BINDING PERIPLASMIC PROTEIN"/>
    <property type="match status" value="1"/>
</dbReference>
<feature type="chain" id="PRO_5039659947" evidence="5">
    <location>
        <begin position="23"/>
        <end position="332"/>
    </location>
</feature>